<evidence type="ECO:0000259" key="1">
    <source>
        <dbReference type="Pfam" id="PF14383"/>
    </source>
</evidence>
<reference evidence="2" key="1">
    <citation type="submission" date="2019-12" db="EMBL/GenBank/DDBJ databases">
        <authorList>
            <person name="Scholes J."/>
        </authorList>
    </citation>
    <scope>NUCLEOTIDE SEQUENCE</scope>
</reference>
<evidence type="ECO:0000313" key="3">
    <source>
        <dbReference type="Proteomes" id="UP001153555"/>
    </source>
</evidence>
<dbReference type="PANTHER" id="PTHR37897:SF1">
    <property type="entry name" value="DUF3741 DOMAIN-CONTAINING PROTEIN"/>
    <property type="match status" value="1"/>
</dbReference>
<feature type="domain" description="DUF3741" evidence="1">
    <location>
        <begin position="148"/>
        <end position="162"/>
    </location>
</feature>
<accession>A0A9N7NEJ5</accession>
<gene>
    <name evidence="2" type="ORF">SHERM_27967</name>
</gene>
<proteinExistence type="predicted"/>
<comment type="caution">
    <text evidence="2">The sequence shown here is derived from an EMBL/GenBank/DDBJ whole genome shotgun (WGS) entry which is preliminary data.</text>
</comment>
<dbReference type="Pfam" id="PF14383">
    <property type="entry name" value="VARLMGL"/>
    <property type="match status" value="1"/>
</dbReference>
<evidence type="ECO:0000313" key="2">
    <source>
        <dbReference type="EMBL" id="CAA0832693.1"/>
    </source>
</evidence>
<dbReference type="AlphaFoldDB" id="A0A9N7NEJ5"/>
<name>A0A9N7NEJ5_STRHE</name>
<dbReference type="PANTHER" id="PTHR37897">
    <property type="entry name" value="DNAK FAMILY PROTEIN"/>
    <property type="match status" value="1"/>
</dbReference>
<dbReference type="Proteomes" id="UP001153555">
    <property type="component" value="Unassembled WGS sequence"/>
</dbReference>
<dbReference type="EMBL" id="CACSLK010027837">
    <property type="protein sequence ID" value="CAA0832693.1"/>
    <property type="molecule type" value="Genomic_DNA"/>
</dbReference>
<protein>
    <recommendedName>
        <fullName evidence="1">DUF3741 domain-containing protein</fullName>
    </recommendedName>
</protein>
<sequence>MSLFLLKNSFGSKMKKGFGHFCNGESSTSILKQQKVQACADVSRQKRYSSSRESHRPSLEEMIMQLEMEEEKNSSNGRGIVFQPHRMSCVDSCDILRTARNALNQYPRFSLDGKDSMYRSSFVINKLRKHQKVGLPCEIGGERVIWCKPGVVAKLMGLDAVPIPLNNITYRTIIKKRIDKERTKLLMAADHKRREMATRYSLVNPTDLQILNAEAGWPMRRFH</sequence>
<organism evidence="2 3">
    <name type="scientific">Striga hermonthica</name>
    <name type="common">Purple witchweed</name>
    <name type="synonym">Buchnera hermonthica</name>
    <dbReference type="NCBI Taxonomy" id="68872"/>
    <lineage>
        <taxon>Eukaryota</taxon>
        <taxon>Viridiplantae</taxon>
        <taxon>Streptophyta</taxon>
        <taxon>Embryophyta</taxon>
        <taxon>Tracheophyta</taxon>
        <taxon>Spermatophyta</taxon>
        <taxon>Magnoliopsida</taxon>
        <taxon>eudicotyledons</taxon>
        <taxon>Gunneridae</taxon>
        <taxon>Pentapetalae</taxon>
        <taxon>asterids</taxon>
        <taxon>lamiids</taxon>
        <taxon>Lamiales</taxon>
        <taxon>Orobanchaceae</taxon>
        <taxon>Buchnereae</taxon>
        <taxon>Striga</taxon>
    </lineage>
</organism>
<dbReference type="OrthoDB" id="1931242at2759"/>
<keyword evidence="3" id="KW-1185">Reference proteome</keyword>
<dbReference type="InterPro" id="IPR032795">
    <property type="entry name" value="DUF3741-assoc"/>
</dbReference>